<dbReference type="InterPro" id="IPR003593">
    <property type="entry name" value="AAA+_ATPase"/>
</dbReference>
<dbReference type="STRING" id="1666911.HLUCCA11_19105"/>
<feature type="domain" description="AAA+ ATPase" evidence="5">
    <location>
        <begin position="283"/>
        <end position="418"/>
    </location>
</feature>
<name>A0A0P7YS91_9CYAN</name>
<dbReference type="GO" id="GO:0016887">
    <property type="term" value="F:ATP hydrolysis activity"/>
    <property type="evidence" value="ECO:0007669"/>
    <property type="project" value="InterPro"/>
</dbReference>
<dbReference type="Proteomes" id="UP000050465">
    <property type="component" value="Unassembled WGS sequence"/>
</dbReference>
<dbReference type="Gene3D" id="3.40.50.300">
    <property type="entry name" value="P-loop containing nucleotide triphosphate hydrolases"/>
    <property type="match status" value="1"/>
</dbReference>
<dbReference type="InterPro" id="IPR052381">
    <property type="entry name" value="AAA_domain_protein"/>
</dbReference>
<keyword evidence="2" id="KW-0067">ATP-binding</keyword>
<accession>A0A0P7YS91</accession>
<comment type="caution">
    <text evidence="6">The sequence shown here is derived from an EMBL/GenBank/DDBJ whole genome shotgun (WGS) entry which is preliminary data.</text>
</comment>
<reference evidence="6 7" key="1">
    <citation type="submission" date="2015-09" db="EMBL/GenBank/DDBJ databases">
        <title>Identification and resolution of microdiversity through metagenomic sequencing of parallel consortia.</title>
        <authorList>
            <person name="Nelson W.C."/>
            <person name="Romine M.F."/>
            <person name="Lindemann S.R."/>
        </authorList>
    </citation>
    <scope>NUCLEOTIDE SEQUENCE [LARGE SCALE GENOMIC DNA]</scope>
    <source>
        <strain evidence="6">Ana</strain>
    </source>
</reference>
<dbReference type="SUPFAM" id="SSF52540">
    <property type="entry name" value="P-loop containing nucleoside triphosphate hydrolases"/>
    <property type="match status" value="1"/>
</dbReference>
<gene>
    <name evidence="6" type="ORF">HLUCCA11_19105</name>
</gene>
<evidence type="ECO:0000256" key="2">
    <source>
        <dbReference type="ARBA" id="ARBA00022840"/>
    </source>
</evidence>
<dbReference type="Pfam" id="PF00004">
    <property type="entry name" value="AAA"/>
    <property type="match status" value="1"/>
</dbReference>
<proteinExistence type="inferred from homology"/>
<evidence type="ECO:0000256" key="3">
    <source>
        <dbReference type="ARBA" id="ARBA00038088"/>
    </source>
</evidence>
<evidence type="ECO:0000256" key="1">
    <source>
        <dbReference type="ARBA" id="ARBA00022741"/>
    </source>
</evidence>
<dbReference type="AlphaFoldDB" id="A0A0P7YS91"/>
<dbReference type="PANTHER" id="PTHR42960">
    <property type="entry name" value="YCF46 PROTEIN"/>
    <property type="match status" value="1"/>
</dbReference>
<dbReference type="InterPro" id="IPR027417">
    <property type="entry name" value="P-loop_NTPase"/>
</dbReference>
<organism evidence="6 7">
    <name type="scientific">Phormidesmis priestleyi Ana</name>
    <dbReference type="NCBI Taxonomy" id="1666911"/>
    <lineage>
        <taxon>Bacteria</taxon>
        <taxon>Bacillati</taxon>
        <taxon>Cyanobacteriota</taxon>
        <taxon>Cyanophyceae</taxon>
        <taxon>Leptolyngbyales</taxon>
        <taxon>Leptolyngbyaceae</taxon>
        <taxon>Phormidesmis</taxon>
    </lineage>
</organism>
<dbReference type="GO" id="GO:0005524">
    <property type="term" value="F:ATP binding"/>
    <property type="evidence" value="ECO:0007669"/>
    <property type="project" value="UniProtKB-KW"/>
</dbReference>
<evidence type="ECO:0000313" key="6">
    <source>
        <dbReference type="EMBL" id="KPQ33264.1"/>
    </source>
</evidence>
<dbReference type="PATRIC" id="fig|1666911.3.peg.2025"/>
<sequence>MAPNSGTFAQSIQHLQTLLMSFHPVIVIETVEEERVQALLDKATSELQLMAFDWSVARGMGRLQGSNNHWQNEYSPPGSSRQTIEETAEPLAVLRHIQNLSTRGVYWLKDFTAHLDDAVVTRQLREVAHALSYNQSALILTGDQVSLPKEVAHEAVYFDLPLPGPIELKKAIDSAIQSCRGRVQVNLTPQDTQQLIKAVQGMTLKQTKKVIAHAAISDGKLNSDDIDRVLARKVQVIRETGLLDYFPPEQNTAQLGGFANLSQWLNRARTGFSAEAKAFGLTPPKGILIVGIQGCGKSLAAKTIARQWQMPLLKLDTGKLYDKYIGSSEKNFRQAVDLAEKLAPAILWVDEIEKSMGQSSSDTDGGLSRRLFGSFLTWLQEKSEEVFVVATANDLSAIPPELLRKGRFDEIFFVDLPDAQERSTIFQIHMALHKQNPKHFDIPRLVMASDGFSGAEIEQAIITALYHALYERCPVDTALMENTIKATVPLSVSRREDLQRLRAIAQSRFVSVK</sequence>
<evidence type="ECO:0000256" key="4">
    <source>
        <dbReference type="ARBA" id="ARBA00040480"/>
    </source>
</evidence>
<dbReference type="PANTHER" id="PTHR42960:SF1">
    <property type="entry name" value="YCF46 PROTEIN"/>
    <property type="match status" value="1"/>
</dbReference>
<dbReference type="SMART" id="SM00382">
    <property type="entry name" value="AAA"/>
    <property type="match status" value="1"/>
</dbReference>
<dbReference type="EMBL" id="LJZR01000035">
    <property type="protein sequence ID" value="KPQ33264.1"/>
    <property type="molecule type" value="Genomic_DNA"/>
</dbReference>
<keyword evidence="1" id="KW-0547">Nucleotide-binding</keyword>
<evidence type="ECO:0000313" key="7">
    <source>
        <dbReference type="Proteomes" id="UP000050465"/>
    </source>
</evidence>
<comment type="similarity">
    <text evidence="3">Belongs to the AAA ATPase family. Highly divergent.</text>
</comment>
<evidence type="ECO:0000259" key="5">
    <source>
        <dbReference type="SMART" id="SM00382"/>
    </source>
</evidence>
<protein>
    <recommendedName>
        <fullName evidence="4">Uncharacterized AAA domain-containing protein ycf46</fullName>
    </recommendedName>
</protein>
<dbReference type="Gene3D" id="1.10.8.60">
    <property type="match status" value="1"/>
</dbReference>
<dbReference type="InterPro" id="IPR003959">
    <property type="entry name" value="ATPase_AAA_core"/>
</dbReference>